<evidence type="ECO:0000313" key="2">
    <source>
        <dbReference type="EMBL" id="CEM61847.1"/>
    </source>
</evidence>
<dbReference type="EMBL" id="CDNC01000014">
    <property type="protein sequence ID" value="CEM61847.1"/>
    <property type="molecule type" value="Genomic_DNA"/>
</dbReference>
<proteinExistence type="predicted"/>
<organism evidence="2 4">
    <name type="scientific">Treponema phagedenis</name>
    <dbReference type="NCBI Taxonomy" id="162"/>
    <lineage>
        <taxon>Bacteria</taxon>
        <taxon>Pseudomonadati</taxon>
        <taxon>Spirochaetota</taxon>
        <taxon>Spirochaetia</taxon>
        <taxon>Spirochaetales</taxon>
        <taxon>Treponemataceae</taxon>
        <taxon>Treponema</taxon>
    </lineage>
</organism>
<dbReference type="Proteomes" id="UP000042527">
    <property type="component" value="Unassembled WGS sequence"/>
</dbReference>
<dbReference type="InterPro" id="IPR025748">
    <property type="entry name" value="PrcB_C_dom"/>
</dbReference>
<dbReference type="NCBIfam" id="NF033596">
    <property type="entry name" value="denti_PrcB"/>
    <property type="match status" value="1"/>
</dbReference>
<feature type="domain" description="PrcB C-terminal" evidence="1">
    <location>
        <begin position="95"/>
        <end position="153"/>
    </location>
</feature>
<reference evidence="4" key="2">
    <citation type="submission" date="2015-01" db="EMBL/GenBank/DDBJ databases">
        <authorList>
            <person name="Manzoor Shahid"/>
            <person name="Zubair Saima"/>
        </authorList>
    </citation>
    <scope>NUCLEOTIDE SEQUENCE [LARGE SCALE GENOMIC DNA]</scope>
    <source>
        <strain evidence="4">V1</strain>
    </source>
</reference>
<reference evidence="3 5" key="3">
    <citation type="submission" date="2019-08" db="EMBL/GenBank/DDBJ databases">
        <authorList>
            <person name="Kuhnert P."/>
        </authorList>
    </citation>
    <scope>NUCLEOTIDE SEQUENCE [LARGE SCALE GENOMIC DNA]</scope>
    <source>
        <strain evidence="3 5">B36.5</strain>
    </source>
</reference>
<gene>
    <name evidence="3" type="primary">prcB</name>
    <name evidence="3" type="ORF">FUT82_11365</name>
    <name evidence="2" type="ORF">TPHV1_210080</name>
</gene>
<accession>A0A0B7GWB1</accession>
<evidence type="ECO:0000313" key="3">
    <source>
        <dbReference type="EMBL" id="QEJ98535.1"/>
    </source>
</evidence>
<dbReference type="AlphaFoldDB" id="A0A0B7GWB1"/>
<dbReference type="Pfam" id="PF14343">
    <property type="entry name" value="PrcB_C"/>
    <property type="match status" value="1"/>
</dbReference>
<name>A0A0B7GWB1_TREPH</name>
<dbReference type="RefSeq" id="WP_002701550.1">
    <property type="nucleotide sequence ID" value="NZ_CDNC01000014.1"/>
</dbReference>
<dbReference type="EMBL" id="CP042817">
    <property type="protein sequence ID" value="QEJ98535.1"/>
    <property type="molecule type" value="Genomic_DNA"/>
</dbReference>
<protein>
    <submittedName>
        <fullName evidence="3">Dentilisin complex subunit PrcB</fullName>
    </submittedName>
</protein>
<keyword evidence="4" id="KW-1185">Reference proteome</keyword>
<evidence type="ECO:0000313" key="4">
    <source>
        <dbReference type="Proteomes" id="UP000042527"/>
    </source>
</evidence>
<dbReference type="Proteomes" id="UP000323594">
    <property type="component" value="Chromosome"/>
</dbReference>
<dbReference type="OrthoDB" id="361068at2"/>
<evidence type="ECO:0000259" key="1">
    <source>
        <dbReference type="Pfam" id="PF14343"/>
    </source>
</evidence>
<reference evidence="2" key="1">
    <citation type="submission" date="2015-01" db="EMBL/GenBank/DDBJ databases">
        <authorList>
            <person name="Xiang T."/>
            <person name="Song Y."/>
            <person name="Huang L."/>
            <person name="Wang B."/>
            <person name="Wu P."/>
        </authorList>
    </citation>
    <scope>NUCLEOTIDE SEQUENCE [LARGE SCALE GENOMIC DNA]</scope>
    <source>
        <strain evidence="2">V1</strain>
    </source>
</reference>
<dbReference type="GeneID" id="57753778"/>
<evidence type="ECO:0000313" key="5">
    <source>
        <dbReference type="Proteomes" id="UP000323594"/>
    </source>
</evidence>
<sequence length="175" mass="19837">MIKKHAVLFVGFVLISGISLYSYEENLLDLDAQSSATQKNEHFDAAYTILDSGVYSTVRYPKTVVIRNKKTWDKFLKNYNSRLNMAAPDFSKHAVIAVFAGEFSTGGYNLFVESIEKDDDDNELEISFKLSYPSPNETVTQAFTYPFIVVAVEISPHVKIDVDLPDTLEEKMKKF</sequence>